<accession>A0A6A6CJN4</accession>
<evidence type="ECO:0008006" key="4">
    <source>
        <dbReference type="Google" id="ProtNLM"/>
    </source>
</evidence>
<dbReference type="OrthoDB" id="3938114at2759"/>
<organism evidence="2 3">
    <name type="scientific">Zasmidium cellare ATCC 36951</name>
    <dbReference type="NCBI Taxonomy" id="1080233"/>
    <lineage>
        <taxon>Eukaryota</taxon>
        <taxon>Fungi</taxon>
        <taxon>Dikarya</taxon>
        <taxon>Ascomycota</taxon>
        <taxon>Pezizomycotina</taxon>
        <taxon>Dothideomycetes</taxon>
        <taxon>Dothideomycetidae</taxon>
        <taxon>Mycosphaerellales</taxon>
        <taxon>Mycosphaerellaceae</taxon>
        <taxon>Zasmidium</taxon>
    </lineage>
</organism>
<dbReference type="GO" id="GO:0008237">
    <property type="term" value="F:metallopeptidase activity"/>
    <property type="evidence" value="ECO:0007669"/>
    <property type="project" value="InterPro"/>
</dbReference>
<dbReference type="EMBL" id="ML993595">
    <property type="protein sequence ID" value="KAF2166823.1"/>
    <property type="molecule type" value="Genomic_DNA"/>
</dbReference>
<dbReference type="GeneID" id="54566035"/>
<name>A0A6A6CJN4_ZASCE</name>
<evidence type="ECO:0000313" key="2">
    <source>
        <dbReference type="EMBL" id="KAF2166823.1"/>
    </source>
</evidence>
<protein>
    <recommendedName>
        <fullName evidence="4">Lysine-specific metallo-endopeptidase domain-containing protein</fullName>
    </recommendedName>
</protein>
<evidence type="ECO:0000256" key="1">
    <source>
        <dbReference type="SAM" id="SignalP"/>
    </source>
</evidence>
<keyword evidence="3" id="KW-1185">Reference proteome</keyword>
<reference evidence="2" key="1">
    <citation type="journal article" date="2020" name="Stud. Mycol.">
        <title>101 Dothideomycetes genomes: a test case for predicting lifestyles and emergence of pathogens.</title>
        <authorList>
            <person name="Haridas S."/>
            <person name="Albert R."/>
            <person name="Binder M."/>
            <person name="Bloem J."/>
            <person name="Labutti K."/>
            <person name="Salamov A."/>
            <person name="Andreopoulos B."/>
            <person name="Baker S."/>
            <person name="Barry K."/>
            <person name="Bills G."/>
            <person name="Bluhm B."/>
            <person name="Cannon C."/>
            <person name="Castanera R."/>
            <person name="Culley D."/>
            <person name="Daum C."/>
            <person name="Ezra D."/>
            <person name="Gonzalez J."/>
            <person name="Henrissat B."/>
            <person name="Kuo A."/>
            <person name="Liang C."/>
            <person name="Lipzen A."/>
            <person name="Lutzoni F."/>
            <person name="Magnuson J."/>
            <person name="Mondo S."/>
            <person name="Nolan M."/>
            <person name="Ohm R."/>
            <person name="Pangilinan J."/>
            <person name="Park H.-J."/>
            <person name="Ramirez L."/>
            <person name="Alfaro M."/>
            <person name="Sun H."/>
            <person name="Tritt A."/>
            <person name="Yoshinaga Y."/>
            <person name="Zwiers L.-H."/>
            <person name="Turgeon B."/>
            <person name="Goodwin S."/>
            <person name="Spatafora J."/>
            <person name="Crous P."/>
            <person name="Grigoriev I."/>
        </authorList>
    </citation>
    <scope>NUCLEOTIDE SEQUENCE</scope>
    <source>
        <strain evidence="2">ATCC 36951</strain>
    </source>
</reference>
<dbReference type="Gene3D" id="3.40.390.10">
    <property type="entry name" value="Collagenase (Catalytic Domain)"/>
    <property type="match status" value="1"/>
</dbReference>
<dbReference type="Proteomes" id="UP000799537">
    <property type="component" value="Unassembled WGS sequence"/>
</dbReference>
<dbReference type="RefSeq" id="XP_033667712.1">
    <property type="nucleotide sequence ID" value="XM_033812763.1"/>
</dbReference>
<evidence type="ECO:0000313" key="3">
    <source>
        <dbReference type="Proteomes" id="UP000799537"/>
    </source>
</evidence>
<dbReference type="AlphaFoldDB" id="A0A6A6CJN4"/>
<feature type="signal peptide" evidence="1">
    <location>
        <begin position="1"/>
        <end position="23"/>
    </location>
</feature>
<keyword evidence="1" id="KW-0732">Signal</keyword>
<gene>
    <name evidence="2" type="ORF">M409DRAFT_54604</name>
</gene>
<proteinExistence type="predicted"/>
<sequence length="307" mass="33350">MKIQHLCPRRVFLLACLLHSAEAVILVDPVHNTCGAQGSSTVQGLLTDVTNLAQHALNSMNSLDNGQSSGWDFYRTVVTFDSFFDATSPGAQTRWNDVKSNLGTMAAAPSTTRNVYVSCDDSALWTQAQDGTLTFNDPSNGQSYPGYSTATTKRCADPVIINGTPNTQIGYRIQINNIEFVQLCLKQNGGDILLNQLSLAEGNNLDDETTLSTVLFHELTHALIDTMRGDSTGGQAAGGERYGWGGAQQVRSTYAVENPDSLTLYTLAMALTPYLWNTGKALSTVSEYQRLQQNEPQTIRNLNLPSS</sequence>
<dbReference type="InterPro" id="IPR024079">
    <property type="entry name" value="MetalloPept_cat_dom_sf"/>
</dbReference>
<feature type="chain" id="PRO_5025543716" description="Lysine-specific metallo-endopeptidase domain-containing protein" evidence="1">
    <location>
        <begin position="24"/>
        <end position="307"/>
    </location>
</feature>